<protein>
    <recommendedName>
        <fullName evidence="6">PaaI family thioesterase</fullName>
    </recommendedName>
</protein>
<dbReference type="InterPro" id="IPR029069">
    <property type="entry name" value="HotDog_dom_sf"/>
</dbReference>
<dbReference type="Pfam" id="PF13622">
    <property type="entry name" value="4HBT_3"/>
    <property type="match status" value="1"/>
</dbReference>
<proteinExistence type="predicted"/>
<dbReference type="PANTHER" id="PTHR21660">
    <property type="entry name" value="THIOESTERASE SUPERFAMILY MEMBER-RELATED"/>
    <property type="match status" value="1"/>
</dbReference>
<evidence type="ECO:0000259" key="3">
    <source>
        <dbReference type="Pfam" id="PF20789"/>
    </source>
</evidence>
<dbReference type="Gene3D" id="3.10.129.10">
    <property type="entry name" value="Hotdog Thioesterase"/>
    <property type="match status" value="2"/>
</dbReference>
<dbReference type="Pfam" id="PF20789">
    <property type="entry name" value="4HBT_3C"/>
    <property type="match status" value="1"/>
</dbReference>
<dbReference type="InterPro" id="IPR049450">
    <property type="entry name" value="ACOT8-like_C"/>
</dbReference>
<dbReference type="PANTHER" id="PTHR21660:SF1">
    <property type="entry name" value="ACYL-COENZYME A THIOESTERASE 13"/>
    <property type="match status" value="1"/>
</dbReference>
<accession>A0ABP8YEU2</accession>
<evidence type="ECO:0000256" key="1">
    <source>
        <dbReference type="ARBA" id="ARBA00022801"/>
    </source>
</evidence>
<evidence type="ECO:0008006" key="6">
    <source>
        <dbReference type="Google" id="ProtNLM"/>
    </source>
</evidence>
<keyword evidence="1" id="KW-0378">Hydrolase</keyword>
<dbReference type="CDD" id="cd03443">
    <property type="entry name" value="PaaI_thioesterase"/>
    <property type="match status" value="2"/>
</dbReference>
<dbReference type="InterPro" id="IPR049449">
    <property type="entry name" value="TesB_ACOT8-like_N"/>
</dbReference>
<evidence type="ECO:0000313" key="5">
    <source>
        <dbReference type="Proteomes" id="UP001499882"/>
    </source>
</evidence>
<keyword evidence="5" id="KW-1185">Reference proteome</keyword>
<evidence type="ECO:0000313" key="4">
    <source>
        <dbReference type="EMBL" id="GAA4728177.1"/>
    </source>
</evidence>
<evidence type="ECO:0000259" key="2">
    <source>
        <dbReference type="Pfam" id="PF13622"/>
    </source>
</evidence>
<comment type="caution">
    <text evidence="4">The sequence shown here is derived from an EMBL/GenBank/DDBJ whole genome shotgun (WGS) entry which is preliminary data.</text>
</comment>
<dbReference type="InterPro" id="IPR039298">
    <property type="entry name" value="ACOT13"/>
</dbReference>
<dbReference type="EMBL" id="BAABKN010000005">
    <property type="protein sequence ID" value="GAA4728177.1"/>
    <property type="molecule type" value="Genomic_DNA"/>
</dbReference>
<gene>
    <name evidence="4" type="ORF">GCM10023350_09160</name>
</gene>
<reference evidence="5" key="1">
    <citation type="journal article" date="2019" name="Int. J. Syst. Evol. Microbiol.">
        <title>The Global Catalogue of Microorganisms (GCM) 10K type strain sequencing project: providing services to taxonomists for standard genome sequencing and annotation.</title>
        <authorList>
            <consortium name="The Broad Institute Genomics Platform"/>
            <consortium name="The Broad Institute Genome Sequencing Center for Infectious Disease"/>
            <person name="Wu L."/>
            <person name="Ma J."/>
        </authorList>
    </citation>
    <scope>NUCLEOTIDE SEQUENCE [LARGE SCALE GENOMIC DNA]</scope>
    <source>
        <strain evidence="5">JCM 18532</strain>
    </source>
</reference>
<feature type="domain" description="Acyl-CoA thioesterase-like C-terminal" evidence="3">
    <location>
        <begin position="10"/>
        <end position="88"/>
    </location>
</feature>
<sequence length="232" mass="24374">MTAAAWHADSAAARIPLLADAALGRALLAGIDPDWTCRTVDLRLDMISTVPPADETLHCDAELRGMSSDFGVCQADIRLADGSLVATASSQFIALAQEVPWTSPDQGRLTGVSSAFQPRRATTCGPGSLELDYAVDSGMLNLQRMVHGGVQAALLSDGLHRAVQAESTAGIRLLSLNVEYHRPIPLPPGESMQVEATVDRSGRRVAVAHARIASTEGKVQAIAHASFARSGA</sequence>
<name>A0ABP8YEU2_9ACTN</name>
<dbReference type="Proteomes" id="UP001499882">
    <property type="component" value="Unassembled WGS sequence"/>
</dbReference>
<dbReference type="SUPFAM" id="SSF54637">
    <property type="entry name" value="Thioesterase/thiol ester dehydrase-isomerase"/>
    <property type="match status" value="2"/>
</dbReference>
<organism evidence="4 5">
    <name type="scientific">Nocardioides endophyticus</name>
    <dbReference type="NCBI Taxonomy" id="1353775"/>
    <lineage>
        <taxon>Bacteria</taxon>
        <taxon>Bacillati</taxon>
        <taxon>Actinomycetota</taxon>
        <taxon>Actinomycetes</taxon>
        <taxon>Propionibacteriales</taxon>
        <taxon>Nocardioidaceae</taxon>
        <taxon>Nocardioides</taxon>
    </lineage>
</organism>
<feature type="domain" description="Acyl-CoA thioesterase-like N-terminal HotDog" evidence="2">
    <location>
        <begin position="142"/>
        <end position="227"/>
    </location>
</feature>